<feature type="non-terminal residue" evidence="7">
    <location>
        <position position="58"/>
    </location>
</feature>
<comment type="caution">
    <text evidence="7">The sequence shown here is derived from an EMBL/GenBank/DDBJ whole genome shotgun (WGS) entry which is preliminary data.</text>
</comment>
<organism evidence="7 8">
    <name type="scientific">Myodes glareolus</name>
    <name type="common">Bank vole</name>
    <name type="synonym">Clethrionomys glareolus</name>
    <dbReference type="NCBI Taxonomy" id="447135"/>
    <lineage>
        <taxon>Eukaryota</taxon>
        <taxon>Metazoa</taxon>
        <taxon>Chordata</taxon>
        <taxon>Craniata</taxon>
        <taxon>Vertebrata</taxon>
        <taxon>Euteleostomi</taxon>
        <taxon>Mammalia</taxon>
        <taxon>Eutheria</taxon>
        <taxon>Euarchontoglires</taxon>
        <taxon>Glires</taxon>
        <taxon>Rodentia</taxon>
        <taxon>Myomorpha</taxon>
        <taxon>Muroidea</taxon>
        <taxon>Cricetidae</taxon>
        <taxon>Arvicolinae</taxon>
        <taxon>Myodes</taxon>
    </lineage>
</organism>
<accession>A0AAW0I5P3</accession>
<dbReference type="InterPro" id="IPR051845">
    <property type="entry name" value="Znf385"/>
</dbReference>
<reference evidence="7 8" key="1">
    <citation type="journal article" date="2023" name="bioRxiv">
        <title>Conserved and derived expression patterns and positive selection on dental genes reveal complex evolutionary context of ever-growing rodent molars.</title>
        <authorList>
            <person name="Calamari Z.T."/>
            <person name="Song A."/>
            <person name="Cohen E."/>
            <person name="Akter M."/>
            <person name="Roy R.D."/>
            <person name="Hallikas O."/>
            <person name="Christensen M.M."/>
            <person name="Li P."/>
            <person name="Marangoni P."/>
            <person name="Jernvall J."/>
            <person name="Klein O.D."/>
        </authorList>
    </citation>
    <scope>NUCLEOTIDE SEQUENCE [LARGE SCALE GENOMIC DNA]</scope>
    <source>
        <strain evidence="7">V071</strain>
    </source>
</reference>
<keyword evidence="4" id="KW-0863">Zinc-finger</keyword>
<evidence type="ECO:0000256" key="6">
    <source>
        <dbReference type="ARBA" id="ARBA00023242"/>
    </source>
</evidence>
<gene>
    <name evidence="7" type="ORF">U0070_010512</name>
</gene>
<dbReference type="PANTHER" id="PTHR23067:SF13">
    <property type="entry name" value="ZINC FINGER PROTEIN 385A"/>
    <property type="match status" value="1"/>
</dbReference>
<keyword evidence="2" id="KW-0479">Metal-binding</keyword>
<evidence type="ECO:0000256" key="2">
    <source>
        <dbReference type="ARBA" id="ARBA00022723"/>
    </source>
</evidence>
<evidence type="ECO:0000256" key="1">
    <source>
        <dbReference type="ARBA" id="ARBA00004123"/>
    </source>
</evidence>
<proteinExistence type="predicted"/>
<name>A0AAW0I5P3_MYOGA</name>
<keyword evidence="6" id="KW-0539">Nucleus</keyword>
<evidence type="ECO:0000313" key="7">
    <source>
        <dbReference type="EMBL" id="KAK7809716.1"/>
    </source>
</evidence>
<dbReference type="GO" id="GO:0010609">
    <property type="term" value="P:mRNA localization resulting in post-transcriptional regulation of gene expression"/>
    <property type="evidence" value="ECO:0007669"/>
    <property type="project" value="TreeGrafter"/>
</dbReference>
<keyword evidence="8" id="KW-1185">Reference proteome</keyword>
<dbReference type="GO" id="GO:2000765">
    <property type="term" value="P:regulation of cytoplasmic translation"/>
    <property type="evidence" value="ECO:0007669"/>
    <property type="project" value="TreeGrafter"/>
</dbReference>
<evidence type="ECO:0000256" key="5">
    <source>
        <dbReference type="ARBA" id="ARBA00022833"/>
    </source>
</evidence>
<dbReference type="GO" id="GO:0043025">
    <property type="term" value="C:neuronal cell body"/>
    <property type="evidence" value="ECO:0007669"/>
    <property type="project" value="TreeGrafter"/>
</dbReference>
<dbReference type="PANTHER" id="PTHR23067">
    <property type="entry name" value="DOUBLE-STRANDED RNA-BINDING ZINC FINGER PROTEIN"/>
    <property type="match status" value="1"/>
</dbReference>
<dbReference type="GO" id="GO:0003730">
    <property type="term" value="F:mRNA 3'-UTR binding"/>
    <property type="evidence" value="ECO:0007669"/>
    <property type="project" value="TreeGrafter"/>
</dbReference>
<evidence type="ECO:0000256" key="4">
    <source>
        <dbReference type="ARBA" id="ARBA00022771"/>
    </source>
</evidence>
<comment type="subcellular location">
    <subcellularLocation>
        <location evidence="1">Nucleus</location>
    </subcellularLocation>
</comment>
<evidence type="ECO:0000256" key="3">
    <source>
        <dbReference type="ARBA" id="ARBA00022737"/>
    </source>
</evidence>
<dbReference type="GO" id="GO:0008270">
    <property type="term" value="F:zinc ion binding"/>
    <property type="evidence" value="ECO:0007669"/>
    <property type="project" value="UniProtKB-KW"/>
</dbReference>
<dbReference type="AlphaFoldDB" id="A0AAW0I5P3"/>
<dbReference type="Proteomes" id="UP001488838">
    <property type="component" value="Unassembled WGS sequence"/>
</dbReference>
<dbReference type="GO" id="GO:0005634">
    <property type="term" value="C:nucleus"/>
    <property type="evidence" value="ECO:0007669"/>
    <property type="project" value="UniProtKB-SubCell"/>
</dbReference>
<keyword evidence="5" id="KW-0862">Zinc</keyword>
<protein>
    <submittedName>
        <fullName evidence="7">Uncharacterized protein</fullName>
    </submittedName>
</protein>
<sequence>MILGSLSRAGPLPLLRQPPIMQPPMDLKQILPFPLEPAPTLGLFSNYSTVSMVHLPLP</sequence>
<keyword evidence="3" id="KW-0677">Repeat</keyword>
<evidence type="ECO:0000313" key="8">
    <source>
        <dbReference type="Proteomes" id="UP001488838"/>
    </source>
</evidence>
<dbReference type="EMBL" id="JBBHLL010000214">
    <property type="protein sequence ID" value="KAK7809716.1"/>
    <property type="molecule type" value="Genomic_DNA"/>
</dbReference>